<evidence type="ECO:0000313" key="8">
    <source>
        <dbReference type="Proteomes" id="UP000318509"/>
    </source>
</evidence>
<feature type="domain" description="Nudix hydrolase" evidence="6">
    <location>
        <begin position="23"/>
        <end position="151"/>
    </location>
</feature>
<dbReference type="InterPro" id="IPR015797">
    <property type="entry name" value="NUDIX_hydrolase-like_dom_sf"/>
</dbReference>
<dbReference type="PANTHER" id="PTHR43758:SF2">
    <property type="entry name" value="OXIDIZED PURINE NUCLEOSIDE TRIPHOSPHATE HYDROLASE"/>
    <property type="match status" value="1"/>
</dbReference>
<organism evidence="7 8">
    <name type="scientific">Candidatus Segetimicrobium genomatis</name>
    <dbReference type="NCBI Taxonomy" id="2569760"/>
    <lineage>
        <taxon>Bacteria</taxon>
        <taxon>Bacillati</taxon>
        <taxon>Candidatus Sysuimicrobiota</taxon>
        <taxon>Candidatus Sysuimicrobiia</taxon>
        <taxon>Candidatus Sysuimicrobiales</taxon>
        <taxon>Candidatus Segetimicrobiaceae</taxon>
        <taxon>Candidatus Segetimicrobium</taxon>
    </lineage>
</organism>
<dbReference type="GO" id="GO:0005737">
    <property type="term" value="C:cytoplasm"/>
    <property type="evidence" value="ECO:0007669"/>
    <property type="project" value="TreeGrafter"/>
</dbReference>
<proteinExistence type="inferred from homology"/>
<dbReference type="PRINTS" id="PR01402">
    <property type="entry name" value="MUTATORMUTX"/>
</dbReference>
<evidence type="ECO:0000256" key="3">
    <source>
        <dbReference type="ARBA" id="ARBA00022723"/>
    </source>
</evidence>
<dbReference type="InterPro" id="IPR003562">
    <property type="entry name" value="Mutator_MutX_prot"/>
</dbReference>
<dbReference type="GO" id="GO:0006281">
    <property type="term" value="P:DNA repair"/>
    <property type="evidence" value="ECO:0007669"/>
    <property type="project" value="InterPro"/>
</dbReference>
<keyword evidence="4" id="KW-0378">Hydrolase</keyword>
<comment type="cofactor">
    <cofactor evidence="1">
        <name>Mg(2+)</name>
        <dbReference type="ChEBI" id="CHEBI:18420"/>
    </cofactor>
</comment>
<evidence type="ECO:0000259" key="6">
    <source>
        <dbReference type="PROSITE" id="PS51462"/>
    </source>
</evidence>
<evidence type="ECO:0000256" key="4">
    <source>
        <dbReference type="ARBA" id="ARBA00022801"/>
    </source>
</evidence>
<dbReference type="Pfam" id="PF00293">
    <property type="entry name" value="NUDIX"/>
    <property type="match status" value="1"/>
</dbReference>
<evidence type="ECO:0000256" key="5">
    <source>
        <dbReference type="ARBA" id="ARBA00022842"/>
    </source>
</evidence>
<dbReference type="GO" id="GO:0046872">
    <property type="term" value="F:metal ion binding"/>
    <property type="evidence" value="ECO:0007669"/>
    <property type="project" value="UniProtKB-KW"/>
</dbReference>
<dbReference type="CDD" id="cd18886">
    <property type="entry name" value="NUDIX_MutT_Nudt1"/>
    <property type="match status" value="1"/>
</dbReference>
<dbReference type="GO" id="GO:0008413">
    <property type="term" value="F:8-oxo-7,8-dihydroguanosine triphosphate pyrophosphatase activity"/>
    <property type="evidence" value="ECO:0007669"/>
    <property type="project" value="InterPro"/>
</dbReference>
<dbReference type="PANTHER" id="PTHR43758">
    <property type="entry name" value="7,8-DIHYDRO-8-OXOGUANINE TRIPHOSPHATASE"/>
    <property type="match status" value="1"/>
</dbReference>
<keyword evidence="3" id="KW-0479">Metal-binding</keyword>
<dbReference type="Proteomes" id="UP000318509">
    <property type="component" value="Unassembled WGS sequence"/>
</dbReference>
<evidence type="ECO:0000256" key="2">
    <source>
        <dbReference type="ARBA" id="ARBA00005582"/>
    </source>
</evidence>
<dbReference type="PROSITE" id="PS00893">
    <property type="entry name" value="NUDIX_BOX"/>
    <property type="match status" value="1"/>
</dbReference>
<accession>A0A537JYY1</accession>
<reference evidence="7 8" key="1">
    <citation type="journal article" date="2019" name="Nat. Microbiol.">
        <title>Mediterranean grassland soil C-N compound turnover is dependent on rainfall and depth, and is mediated by genomically divergent microorganisms.</title>
        <authorList>
            <person name="Diamond S."/>
            <person name="Andeer P.F."/>
            <person name="Li Z."/>
            <person name="Crits-Christoph A."/>
            <person name="Burstein D."/>
            <person name="Anantharaman K."/>
            <person name="Lane K.R."/>
            <person name="Thomas B.C."/>
            <person name="Pan C."/>
            <person name="Northen T.R."/>
            <person name="Banfield J.F."/>
        </authorList>
    </citation>
    <scope>NUCLEOTIDE SEQUENCE [LARGE SCALE GENOMIC DNA]</scope>
    <source>
        <strain evidence="7">NP_3</strain>
    </source>
</reference>
<comment type="similarity">
    <text evidence="2">Belongs to the Nudix hydrolase family.</text>
</comment>
<dbReference type="EMBL" id="VBAK01000136">
    <property type="protein sequence ID" value="TMI88710.1"/>
    <property type="molecule type" value="Genomic_DNA"/>
</dbReference>
<name>A0A537JYY1_9BACT</name>
<protein>
    <submittedName>
        <fullName evidence="7">8-oxo-dGTP diphosphatase</fullName>
    </submittedName>
</protein>
<dbReference type="InterPro" id="IPR020084">
    <property type="entry name" value="NUDIX_hydrolase_CS"/>
</dbReference>
<dbReference type="SUPFAM" id="SSF55811">
    <property type="entry name" value="Nudix"/>
    <property type="match status" value="1"/>
</dbReference>
<sequence length="179" mass="19687">MLGVGESAPGPAADALRGNTSHPIYLRTLCFIRDGDRVLLLRRRHPPNQGLYNPPGGKIEPHEDPLDACLREVHEETGLRLAGAALRAVVTVMTKTTGAQWLLFVFVADRPSGSADPIATDEGNLMWVPLAEIPTLPVVSDIPLMLPYLFTQREGTVMGKIHCDNDEADSMLDYEFRTR</sequence>
<gene>
    <name evidence="7" type="ORF">E6H00_11735</name>
</gene>
<dbReference type="Gene3D" id="3.90.79.10">
    <property type="entry name" value="Nucleoside Triphosphate Pyrophosphohydrolase"/>
    <property type="match status" value="1"/>
</dbReference>
<evidence type="ECO:0000256" key="1">
    <source>
        <dbReference type="ARBA" id="ARBA00001946"/>
    </source>
</evidence>
<evidence type="ECO:0000313" key="7">
    <source>
        <dbReference type="EMBL" id="TMI88710.1"/>
    </source>
</evidence>
<dbReference type="InterPro" id="IPR000086">
    <property type="entry name" value="NUDIX_hydrolase_dom"/>
</dbReference>
<dbReference type="AlphaFoldDB" id="A0A537JYY1"/>
<comment type="caution">
    <text evidence="7">The sequence shown here is derived from an EMBL/GenBank/DDBJ whole genome shotgun (WGS) entry which is preliminary data.</text>
</comment>
<dbReference type="PROSITE" id="PS51462">
    <property type="entry name" value="NUDIX"/>
    <property type="match status" value="1"/>
</dbReference>
<keyword evidence="5" id="KW-0460">Magnesium</keyword>